<dbReference type="Proteomes" id="UP000700596">
    <property type="component" value="Unassembled WGS sequence"/>
</dbReference>
<protein>
    <submittedName>
        <fullName evidence="2">Uncharacterized protein</fullName>
    </submittedName>
</protein>
<feature type="transmembrane region" description="Helical" evidence="1">
    <location>
        <begin position="544"/>
        <end position="571"/>
    </location>
</feature>
<dbReference type="AlphaFoldDB" id="A0A9P9IR32"/>
<comment type="caution">
    <text evidence="2">The sequence shown here is derived from an EMBL/GenBank/DDBJ whole genome shotgun (WGS) entry which is preliminary data.</text>
</comment>
<dbReference type="OrthoDB" id="3540210at2759"/>
<evidence type="ECO:0000313" key="2">
    <source>
        <dbReference type="EMBL" id="KAH7128135.1"/>
    </source>
</evidence>
<gene>
    <name evidence="2" type="ORF">B0J11DRAFT_603285</name>
</gene>
<evidence type="ECO:0000313" key="3">
    <source>
        <dbReference type="Proteomes" id="UP000700596"/>
    </source>
</evidence>
<reference evidence="2" key="1">
    <citation type="journal article" date="2021" name="Nat. Commun.">
        <title>Genetic determinants of endophytism in the Arabidopsis root mycobiome.</title>
        <authorList>
            <person name="Mesny F."/>
            <person name="Miyauchi S."/>
            <person name="Thiergart T."/>
            <person name="Pickel B."/>
            <person name="Atanasova L."/>
            <person name="Karlsson M."/>
            <person name="Huettel B."/>
            <person name="Barry K.W."/>
            <person name="Haridas S."/>
            <person name="Chen C."/>
            <person name="Bauer D."/>
            <person name="Andreopoulos W."/>
            <person name="Pangilinan J."/>
            <person name="LaButti K."/>
            <person name="Riley R."/>
            <person name="Lipzen A."/>
            <person name="Clum A."/>
            <person name="Drula E."/>
            <person name="Henrissat B."/>
            <person name="Kohler A."/>
            <person name="Grigoriev I.V."/>
            <person name="Martin F.M."/>
            <person name="Hacquard S."/>
        </authorList>
    </citation>
    <scope>NUCLEOTIDE SEQUENCE</scope>
    <source>
        <strain evidence="2">MPI-CAGE-CH-0243</strain>
    </source>
</reference>
<keyword evidence="1" id="KW-0472">Membrane</keyword>
<proteinExistence type="predicted"/>
<evidence type="ECO:0000256" key="1">
    <source>
        <dbReference type="SAM" id="Phobius"/>
    </source>
</evidence>
<keyword evidence="1" id="KW-0812">Transmembrane</keyword>
<sequence>MSEVNSEFVRRGFWVNVDQGPIMGQTITTDTRTGVIVVALLAVLSSLGTAHLWHLLLFCHHQYRATGEPRDAFFRQQQVTIRALPTPSTMLADSIKLWWAWRSRAHSVFSRSVIQGLMASLFAMISLATSISSSFVATNANVEVLVSSTHCGGIGDISHYRTKVYEAAETYARECYQQNQTNTPARCDNIFTQSRLRLNTSYVGCPFAPSMCEQNAKHAVALDSGLLDVNDIFGLNLGPNDRLQFRKRSTCAVLPTEGHTTIIKAKDFPLKIRARDLTITDEELVLHHYGENPGLGIWKNVTQIHSLLDANISQTYNVLGKSILNAPSLFGRLSRQTVVLPEMRRDDADVVILAVFKYATEYHQPVDDPVFAAHRNVSRLAAAGKGSEIVNIYHSDHSATWIGCASQYQFCPNQQCAKLGSLPGNLSEVFPHATDLQLAVMDLIVNSSVLFDLSSNKKVQAQSLRLNSGTIPSLPNNQWIVELQAWESFVWAALQTSIADYAIGPAVRSSLVEGNVTRPATSAQKKLCGIQRMRKAGGFVNINVFGLSFIIALSCFFMILDISLLKFLIYYANVRKALNPRLDRWIQDGALQLQRRVYQANRIGTWTKLDDEIPVTFQKEFFQDLTNSPNLKSVVNSASPQKLDVRRESVSSSEVIGTVGRKNMLESEV</sequence>
<feature type="transmembrane region" description="Helical" evidence="1">
    <location>
        <begin position="112"/>
        <end position="131"/>
    </location>
</feature>
<organism evidence="2 3">
    <name type="scientific">Dendryphion nanum</name>
    <dbReference type="NCBI Taxonomy" id="256645"/>
    <lineage>
        <taxon>Eukaryota</taxon>
        <taxon>Fungi</taxon>
        <taxon>Dikarya</taxon>
        <taxon>Ascomycota</taxon>
        <taxon>Pezizomycotina</taxon>
        <taxon>Dothideomycetes</taxon>
        <taxon>Pleosporomycetidae</taxon>
        <taxon>Pleosporales</taxon>
        <taxon>Torulaceae</taxon>
        <taxon>Dendryphion</taxon>
    </lineage>
</organism>
<dbReference type="EMBL" id="JAGMWT010000005">
    <property type="protein sequence ID" value="KAH7128135.1"/>
    <property type="molecule type" value="Genomic_DNA"/>
</dbReference>
<name>A0A9P9IR32_9PLEO</name>
<feature type="transmembrane region" description="Helical" evidence="1">
    <location>
        <begin position="35"/>
        <end position="58"/>
    </location>
</feature>
<keyword evidence="1" id="KW-1133">Transmembrane helix</keyword>
<accession>A0A9P9IR32</accession>
<keyword evidence="3" id="KW-1185">Reference proteome</keyword>